<reference evidence="2" key="1">
    <citation type="submission" date="2018-05" db="EMBL/GenBank/DDBJ databases">
        <authorList>
            <person name="Lanie J.A."/>
            <person name="Ng W.-L."/>
            <person name="Kazmierczak K.M."/>
            <person name="Andrzejewski T.M."/>
            <person name="Davidsen T.M."/>
            <person name="Wayne K.J."/>
            <person name="Tettelin H."/>
            <person name="Glass J.I."/>
            <person name="Rusch D."/>
            <person name="Podicherti R."/>
            <person name="Tsui H.-C.T."/>
            <person name="Winkler M.E."/>
        </authorList>
    </citation>
    <scope>NUCLEOTIDE SEQUENCE</scope>
</reference>
<accession>A0A381ZKN9</accession>
<evidence type="ECO:0000313" key="2">
    <source>
        <dbReference type="EMBL" id="SVA89313.1"/>
    </source>
</evidence>
<feature type="non-terminal residue" evidence="2">
    <location>
        <position position="1"/>
    </location>
</feature>
<dbReference type="EMBL" id="UINC01021543">
    <property type="protein sequence ID" value="SVA89313.1"/>
    <property type="molecule type" value="Genomic_DNA"/>
</dbReference>
<keyword evidence="1" id="KW-0812">Transmembrane</keyword>
<protein>
    <recommendedName>
        <fullName evidence="3">DUF3971 domain-containing protein</fullName>
    </recommendedName>
</protein>
<sequence>MEEKPHAGKPDPDDAAAPKRRFRWVYFVVGTVALLLCLALISWFSILPRFVEQRLIDTLKELGFEQVSLQVEEVGLGEARVSNIRLGGKDPVTIGKITARYKLGEAMGGQLGTVDIEGLELKAVMGTNCVWFPQLENLILPESDEPMDQLPFEEISIRSAKLFLEHPGGKYDFTIESELTRLKPKEISAQFSVREKNLALSASVLIASVLMGEETVKVNDGTLTLKCNELPVPVFKNPLSDVFLELAFNGTKTAANTVVDVNLLSPAKFETGEIKRRVFEGEEPMEIKPAKWEISPADDSPLVIFHSEKGTEYSGLISTKKFEAQQSGWKLDAEPLRSLLGMDGNSTTLSEWKDSTLKFSPTEGVLRKHKIKADSLEVTVGDIPTVEIKHEKDLWFLHTAKNEPVWIEAKAASFELEEGGLSGERLYVPLGLEIYFDQNGLVLDLGNDQGVIKAENIRYKQEELVTQISGGQWDLSKYKKKPLVESDTEFSLFDFHGRVTGRGVDVNRDDANKTY</sequence>
<gene>
    <name evidence="2" type="ORF">METZ01_LOCUS142167</name>
</gene>
<organism evidence="2">
    <name type="scientific">marine metagenome</name>
    <dbReference type="NCBI Taxonomy" id="408172"/>
    <lineage>
        <taxon>unclassified sequences</taxon>
        <taxon>metagenomes</taxon>
        <taxon>ecological metagenomes</taxon>
    </lineage>
</organism>
<feature type="transmembrane region" description="Helical" evidence="1">
    <location>
        <begin position="24"/>
        <end position="46"/>
    </location>
</feature>
<evidence type="ECO:0008006" key="3">
    <source>
        <dbReference type="Google" id="ProtNLM"/>
    </source>
</evidence>
<keyword evidence="1" id="KW-1133">Transmembrane helix</keyword>
<evidence type="ECO:0000256" key="1">
    <source>
        <dbReference type="SAM" id="Phobius"/>
    </source>
</evidence>
<proteinExistence type="predicted"/>
<keyword evidence="1" id="KW-0472">Membrane</keyword>
<feature type="non-terminal residue" evidence="2">
    <location>
        <position position="515"/>
    </location>
</feature>
<dbReference type="AlphaFoldDB" id="A0A381ZKN9"/>
<name>A0A381ZKN9_9ZZZZ</name>